<keyword evidence="1" id="KW-0808">Transferase</keyword>
<comment type="caution">
    <text evidence="2">The sequence shown here is derived from an EMBL/GenBank/DDBJ whole genome shotgun (WGS) entry which is preliminary data.</text>
</comment>
<accession>A0ABN9YB38</accession>
<evidence type="ECO:0000313" key="3">
    <source>
        <dbReference type="Proteomes" id="UP001189429"/>
    </source>
</evidence>
<reference evidence="2" key="1">
    <citation type="submission" date="2023-10" db="EMBL/GenBank/DDBJ databases">
        <authorList>
            <person name="Chen Y."/>
            <person name="Shah S."/>
            <person name="Dougan E. K."/>
            <person name="Thang M."/>
            <person name="Chan C."/>
        </authorList>
    </citation>
    <scope>NUCLEOTIDE SEQUENCE [LARGE SCALE GENOMIC DNA]</scope>
</reference>
<name>A0ABN9YB38_9DINO</name>
<dbReference type="InterPro" id="IPR002213">
    <property type="entry name" value="UDP_glucos_trans"/>
</dbReference>
<dbReference type="SUPFAM" id="SSF53756">
    <property type="entry name" value="UDP-Glycosyltransferase/glycogen phosphorylase"/>
    <property type="match status" value="1"/>
</dbReference>
<evidence type="ECO:0000313" key="2">
    <source>
        <dbReference type="EMBL" id="CAK0908819.1"/>
    </source>
</evidence>
<organism evidence="2 3">
    <name type="scientific">Prorocentrum cordatum</name>
    <dbReference type="NCBI Taxonomy" id="2364126"/>
    <lineage>
        <taxon>Eukaryota</taxon>
        <taxon>Sar</taxon>
        <taxon>Alveolata</taxon>
        <taxon>Dinophyceae</taxon>
        <taxon>Prorocentrales</taxon>
        <taxon>Prorocentraceae</taxon>
        <taxon>Prorocentrum</taxon>
    </lineage>
</organism>
<evidence type="ECO:0000256" key="1">
    <source>
        <dbReference type="ARBA" id="ARBA00022679"/>
    </source>
</evidence>
<dbReference type="InterPro" id="IPR050426">
    <property type="entry name" value="Glycosyltransferase_28"/>
</dbReference>
<dbReference type="PANTHER" id="PTHR48050">
    <property type="entry name" value="STEROL 3-BETA-GLUCOSYLTRANSFERASE"/>
    <property type="match status" value="1"/>
</dbReference>
<protein>
    <submittedName>
        <fullName evidence="2">Uncharacterized protein</fullName>
    </submittedName>
</protein>
<dbReference type="EMBL" id="CAUYUJ010022082">
    <property type="protein sequence ID" value="CAK0908819.1"/>
    <property type="molecule type" value="Genomic_DNA"/>
</dbReference>
<dbReference type="Proteomes" id="UP001189429">
    <property type="component" value="Unassembled WGS sequence"/>
</dbReference>
<sequence>MRSGKPSVTTPIFLDQPDFAASLSKLGNGQATCQFHQMTANTLANKIRACLSDESIQKKAAEISSALRAEDGVQTAIGKIKTFVEGPMSNGEWLALLQHRLSKRRDAREAKHSGTSCFCFGALATRRS</sequence>
<gene>
    <name evidence="2" type="ORF">PCOR1329_LOCUS83414</name>
</gene>
<keyword evidence="3" id="KW-1185">Reference proteome</keyword>
<dbReference type="Gene3D" id="3.40.50.2000">
    <property type="entry name" value="Glycogen Phosphorylase B"/>
    <property type="match status" value="1"/>
</dbReference>
<proteinExistence type="predicted"/>
<dbReference type="Pfam" id="PF00201">
    <property type="entry name" value="UDPGT"/>
    <property type="match status" value="1"/>
</dbReference>
<dbReference type="PANTHER" id="PTHR48050:SF13">
    <property type="entry name" value="STEROL 3-BETA-GLUCOSYLTRANSFERASE UGT80A2"/>
    <property type="match status" value="1"/>
</dbReference>